<protein>
    <recommendedName>
        <fullName evidence="3">Thioredoxin</fullName>
    </recommendedName>
</protein>
<dbReference type="KEGG" id="vg:18263543"/>
<evidence type="ECO:0008006" key="3">
    <source>
        <dbReference type="Google" id="ProtNLM"/>
    </source>
</evidence>
<proteinExistence type="predicted"/>
<sequence>MNTSKPVIICIYSKECKFCQIANEFLEYLSITDKIIYLRYNMNKIIKEFFKIININELTNINIVFPYFYLINHDNEFIPLNVTEILKDSIKYKNSLINKPTQKHIFDNIMLNK</sequence>
<evidence type="ECO:0000313" key="2">
    <source>
        <dbReference type="Proteomes" id="UP000174145"/>
    </source>
</evidence>
<dbReference type="Proteomes" id="UP000174145">
    <property type="component" value="Segment"/>
</dbReference>
<reference evidence="1 2" key="1">
    <citation type="journal article" date="2014" name="Virology">
        <title>The complete genome sequence of the Alphaentomopoxvirus Anomala cuprea entomopoxvirus, including its terminal hairpin loop sequences, suggests a potentially unique mode of apoptosis inhibition and mode of DNA replication.</title>
        <authorList>
            <person name="Mitsuhashi W."/>
            <person name="Miyamoto K."/>
            <person name="Wada S."/>
        </authorList>
    </citation>
    <scope>NUCLEOTIDE SEQUENCE [LARGE SCALE GENOMIC DNA]</scope>
    <source>
        <strain evidence="1">CV6M</strain>
    </source>
</reference>
<evidence type="ECO:0000313" key="1">
    <source>
        <dbReference type="EMBL" id="BAO49474.1"/>
    </source>
</evidence>
<accession>W6JPL2</accession>
<organism evidence="1 2">
    <name type="scientific">Alphaentomopoxvirus acuprea</name>
    <dbReference type="NCBI Taxonomy" id="62099"/>
    <lineage>
        <taxon>Viruses</taxon>
        <taxon>Varidnaviria</taxon>
        <taxon>Bamfordvirae</taxon>
        <taxon>Nucleocytoviricota</taxon>
        <taxon>Pokkesviricetes</taxon>
        <taxon>Chitovirales</taxon>
        <taxon>Poxviridae</taxon>
        <taxon>Entomopoxvirinae</taxon>
        <taxon>Alphaentomopoxvirus</taxon>
    </lineage>
</organism>
<dbReference type="EMBL" id="AP013055">
    <property type="protein sequence ID" value="BAO49474.1"/>
    <property type="molecule type" value="Genomic_DNA"/>
</dbReference>
<name>W6JPL2_9POXV</name>
<dbReference type="OrthoDB" id="26405at10239"/>
<keyword evidence="2" id="KW-1185">Reference proteome</keyword>
<dbReference type="GeneID" id="18263543"/>
<dbReference type="RefSeq" id="YP_009001587.1">
    <property type="nucleotide sequence ID" value="NC_023426.1"/>
</dbReference>